<dbReference type="PANTHER" id="PTHR12894:SF27">
    <property type="entry name" value="TRANSFORMING GROWTH FACTOR-BETA RECEPTOR-ASSOCIATED PROTEIN 1"/>
    <property type="match status" value="1"/>
</dbReference>
<dbReference type="AlphaFoldDB" id="A0A8S1K560"/>
<evidence type="ECO:0000256" key="1">
    <source>
        <dbReference type="ARBA" id="ARBA00004496"/>
    </source>
</evidence>
<dbReference type="Pfam" id="PF10367">
    <property type="entry name" value="zf-Vps39_C"/>
    <property type="match status" value="1"/>
</dbReference>
<proteinExistence type="predicted"/>
<dbReference type="PROSITE" id="PS50219">
    <property type="entry name" value="CNH"/>
    <property type="match status" value="1"/>
</dbReference>
<gene>
    <name evidence="6" type="ORF">PPRIM_AZ9-3.1.T0090444</name>
</gene>
<organism evidence="6 7">
    <name type="scientific">Paramecium primaurelia</name>
    <dbReference type="NCBI Taxonomy" id="5886"/>
    <lineage>
        <taxon>Eukaryota</taxon>
        <taxon>Sar</taxon>
        <taxon>Alveolata</taxon>
        <taxon>Ciliophora</taxon>
        <taxon>Intramacronucleata</taxon>
        <taxon>Oligohymenophorea</taxon>
        <taxon>Peniculida</taxon>
        <taxon>Parameciidae</taxon>
        <taxon>Paramecium</taxon>
    </lineage>
</organism>
<name>A0A8S1K560_PARPR</name>
<evidence type="ECO:0000313" key="6">
    <source>
        <dbReference type="EMBL" id="CAD8045488.1"/>
    </source>
</evidence>
<keyword evidence="7" id="KW-1185">Reference proteome</keyword>
<dbReference type="EMBL" id="CAJJDM010000006">
    <property type="protein sequence ID" value="CAD8045488.1"/>
    <property type="molecule type" value="Genomic_DNA"/>
</dbReference>
<dbReference type="InterPro" id="IPR032914">
    <property type="entry name" value="Vam6/VPS39/TRAP1"/>
</dbReference>
<dbReference type="Proteomes" id="UP000688137">
    <property type="component" value="Unassembled WGS sequence"/>
</dbReference>
<dbReference type="GO" id="GO:0006914">
    <property type="term" value="P:autophagy"/>
    <property type="evidence" value="ECO:0007669"/>
    <property type="project" value="TreeGrafter"/>
</dbReference>
<comment type="caution">
    <text evidence="6">The sequence shown here is derived from an EMBL/GenBank/DDBJ whole genome shotgun (WGS) entry which is preliminary data.</text>
</comment>
<protein>
    <recommendedName>
        <fullName evidence="5">CNH domain-containing protein</fullName>
    </recommendedName>
</protein>
<dbReference type="GO" id="GO:0005737">
    <property type="term" value="C:cytoplasm"/>
    <property type="evidence" value="ECO:0007669"/>
    <property type="project" value="UniProtKB-SubCell"/>
</dbReference>
<accession>A0A8S1K560</accession>
<comment type="subcellular location">
    <subcellularLocation>
        <location evidence="1">Cytoplasm</location>
    </subcellularLocation>
</comment>
<dbReference type="GO" id="GO:0034058">
    <property type="term" value="P:endosomal vesicle fusion"/>
    <property type="evidence" value="ECO:0007669"/>
    <property type="project" value="TreeGrafter"/>
</dbReference>
<keyword evidence="4" id="KW-0653">Protein transport</keyword>
<evidence type="ECO:0000256" key="4">
    <source>
        <dbReference type="ARBA" id="ARBA00022927"/>
    </source>
</evidence>
<keyword evidence="3" id="KW-0963">Cytoplasm</keyword>
<evidence type="ECO:0000256" key="2">
    <source>
        <dbReference type="ARBA" id="ARBA00022448"/>
    </source>
</evidence>
<evidence type="ECO:0000256" key="3">
    <source>
        <dbReference type="ARBA" id="ARBA00022490"/>
    </source>
</evidence>
<dbReference type="GO" id="GO:0015031">
    <property type="term" value="P:protein transport"/>
    <property type="evidence" value="ECO:0007669"/>
    <property type="project" value="UniProtKB-KW"/>
</dbReference>
<dbReference type="InterPro" id="IPR019453">
    <property type="entry name" value="VPS39/TGFA1_Znf"/>
</dbReference>
<feature type="domain" description="CNH" evidence="5">
    <location>
        <begin position="16"/>
        <end position="285"/>
    </location>
</feature>
<sequence>MKFGSVFNPRGVLEINYKISSIDAYQNVLYTGDEKGTLNRYQLQPDQAMIIQANQAQSKSLTKSRIDQIKVFPQANANLLVLSDQTLYFVEEKTLKGEQISKEKVSLFALNEFSKINQFEIVIVTKKKEGFILQYNQKAGKFECMRERFLLPDIPVTISFIGNLFYFGISKKNYSVINLDDKQLQVANLIMDIGNNPYIKATDNDEILIITTNNIGIFIGKDGQMKQKSTIQLQNKSIQIITIFKQYLIVLFDNLIQVFNLLDSKPMSDIQLPSSAKCITQTSNHLFYGSSSEIIYLYQTPPEQQIQDLLKQGKVEDALQVFQQYNQNSDASKNQQLEQLKLDCGWALIRQMQFQNSLNYILQTNFEPRDFICLFPDYYYAVEKLESVNQNPSQNTISLIINKYVAEYNKGDPKKSQELKLQARDFLIEILEKKRSILTSTQYAYSMKDKLTLLTSTQIYNQNQWHAIPCEQLLELIDFALIKAYLEAQQLSKLKSFLSCNQIYCLSMYAELQAIFQNNKAIEQQQGILARFYESFNKIDLSLEVWRTIGGDSLNQQVQQEACEETTRILKQNPDKNRIFKFILWVFKKQIKTGIQIFYVSESIISPDQMLKFLDEQEMEQDLKRKLKEKYLEVLVLEKQTEEERFHTQLAYSYIDSLFNIFPKDMQPSQIDMKKNQIAGDIYQSLKKFLKNPNAKYNSSSILEKKVKDSWMIGEVILLYGREKRHEEALSQLLNLGYYDWAEKYCCEYTDNLLTKLFKKYKELYFFLEGKYKERSNDQQAQYAFTQVKITINNFLKKYATHSQLNALEVLEMIPENWILADQGEDDGLFQFLNSVISHTLHQKRSTKAAFHLSDMDLLNVECLNASTKQASVRITSEKKCAVCSRSIGEKVFVVYPNAVIAHHTCIKSNTVCPQTDKDFEKYFKM</sequence>
<dbReference type="OMA" id="MFVTSEG"/>
<dbReference type="GO" id="GO:0016020">
    <property type="term" value="C:membrane"/>
    <property type="evidence" value="ECO:0007669"/>
    <property type="project" value="TreeGrafter"/>
</dbReference>
<reference evidence="6" key="1">
    <citation type="submission" date="2021-01" db="EMBL/GenBank/DDBJ databases">
        <authorList>
            <consortium name="Genoscope - CEA"/>
            <person name="William W."/>
        </authorList>
    </citation>
    <scope>NUCLEOTIDE SEQUENCE</scope>
</reference>
<evidence type="ECO:0000259" key="5">
    <source>
        <dbReference type="PROSITE" id="PS50219"/>
    </source>
</evidence>
<dbReference type="InterPro" id="IPR001180">
    <property type="entry name" value="CNH_dom"/>
</dbReference>
<dbReference type="PANTHER" id="PTHR12894">
    <property type="entry name" value="CNH DOMAIN CONTAINING"/>
    <property type="match status" value="1"/>
</dbReference>
<keyword evidence="2" id="KW-0813">Transport</keyword>
<evidence type="ECO:0000313" key="7">
    <source>
        <dbReference type="Proteomes" id="UP000688137"/>
    </source>
</evidence>